<dbReference type="InterPro" id="IPR027417">
    <property type="entry name" value="P-loop_NTPase"/>
</dbReference>
<keyword evidence="5 7" id="KW-0067">ATP-binding</keyword>
<keyword evidence="2" id="KW-0997">Cell inner membrane</keyword>
<keyword evidence="4" id="KW-0547">Nucleotide-binding</keyword>
<evidence type="ECO:0000313" key="7">
    <source>
        <dbReference type="EMBL" id="VWC08416.1"/>
    </source>
</evidence>
<dbReference type="PANTHER" id="PTHR19211">
    <property type="entry name" value="ATP-BINDING TRANSPORT PROTEIN-RELATED"/>
    <property type="match status" value="1"/>
</dbReference>
<keyword evidence="2" id="KW-0472">Membrane</keyword>
<dbReference type="SMART" id="SM00382">
    <property type="entry name" value="AAA"/>
    <property type="match status" value="1"/>
</dbReference>
<dbReference type="InterPro" id="IPR050611">
    <property type="entry name" value="ABCF"/>
</dbReference>
<evidence type="ECO:0000313" key="8">
    <source>
        <dbReference type="Proteomes" id="UP000494125"/>
    </source>
</evidence>
<dbReference type="GO" id="GO:0005524">
    <property type="term" value="F:ATP binding"/>
    <property type="evidence" value="ECO:0007669"/>
    <property type="project" value="UniProtKB-KW"/>
</dbReference>
<sequence length="191" mass="20191">MAAATPTGALVALHHVSIRFDDGVTLFDSLDLSIDRTPTGIVGRNGAGKSLLAQLIAGRRAPSAGTIDRQTPVVYVAQQHDDAPAGTRTVAEIAALDAPLAALARLADGRAHAHDFDLIGDRWDLAERLRAALDEPTNHLDLESVRAIEAALAGFPGAIVVASHDAAFLAALAPTHTMQWQRDGWRYEPVA</sequence>
<dbReference type="InterPro" id="IPR003593">
    <property type="entry name" value="AAA+_ATPase"/>
</dbReference>
<protein>
    <submittedName>
        <fullName evidence="7">ABC transporter ATP-binding protein</fullName>
    </submittedName>
</protein>
<name>A0A6P2PHM6_9BURK</name>
<keyword evidence="8" id="KW-1185">Reference proteome</keyword>
<evidence type="ECO:0000256" key="3">
    <source>
        <dbReference type="ARBA" id="ARBA00022737"/>
    </source>
</evidence>
<evidence type="ECO:0000256" key="1">
    <source>
        <dbReference type="ARBA" id="ARBA00022475"/>
    </source>
</evidence>
<proteinExistence type="predicted"/>
<evidence type="ECO:0000256" key="4">
    <source>
        <dbReference type="ARBA" id="ARBA00022741"/>
    </source>
</evidence>
<keyword evidence="3" id="KW-0677">Repeat</keyword>
<keyword evidence="1" id="KW-1003">Cell membrane</keyword>
<dbReference type="Gene3D" id="3.40.50.300">
    <property type="entry name" value="P-loop containing nucleotide triphosphate hydrolases"/>
    <property type="match status" value="2"/>
</dbReference>
<organism evidence="7 8">
    <name type="scientific">Burkholderia diffusa</name>
    <dbReference type="NCBI Taxonomy" id="488732"/>
    <lineage>
        <taxon>Bacteria</taxon>
        <taxon>Pseudomonadati</taxon>
        <taxon>Pseudomonadota</taxon>
        <taxon>Betaproteobacteria</taxon>
        <taxon>Burkholderiales</taxon>
        <taxon>Burkholderiaceae</taxon>
        <taxon>Burkholderia</taxon>
        <taxon>Burkholderia cepacia complex</taxon>
    </lineage>
</organism>
<reference evidence="7 8" key="1">
    <citation type="submission" date="2019-09" db="EMBL/GenBank/DDBJ databases">
        <authorList>
            <person name="Depoorter E."/>
        </authorList>
    </citation>
    <scope>NUCLEOTIDE SEQUENCE [LARGE SCALE GENOMIC DNA]</scope>
    <source>
        <strain evidence="7">LMG 24065</strain>
    </source>
</reference>
<dbReference type="Proteomes" id="UP000494125">
    <property type="component" value="Unassembled WGS sequence"/>
</dbReference>
<dbReference type="GO" id="GO:0016887">
    <property type="term" value="F:ATP hydrolysis activity"/>
    <property type="evidence" value="ECO:0007669"/>
    <property type="project" value="InterPro"/>
</dbReference>
<dbReference type="SUPFAM" id="SSF52540">
    <property type="entry name" value="P-loop containing nucleoside triphosphate hydrolases"/>
    <property type="match status" value="1"/>
</dbReference>
<gene>
    <name evidence="7" type="ORF">BDI24065_05227</name>
</gene>
<evidence type="ECO:0000256" key="2">
    <source>
        <dbReference type="ARBA" id="ARBA00022519"/>
    </source>
</evidence>
<dbReference type="Pfam" id="PF00005">
    <property type="entry name" value="ABC_tran"/>
    <property type="match status" value="1"/>
</dbReference>
<evidence type="ECO:0000256" key="5">
    <source>
        <dbReference type="ARBA" id="ARBA00022840"/>
    </source>
</evidence>
<evidence type="ECO:0000259" key="6">
    <source>
        <dbReference type="SMART" id="SM00382"/>
    </source>
</evidence>
<dbReference type="AlphaFoldDB" id="A0A6P2PHM6"/>
<dbReference type="PANTHER" id="PTHR19211:SF14">
    <property type="entry name" value="ATP-BINDING CASSETTE SUB-FAMILY F MEMBER 1"/>
    <property type="match status" value="1"/>
</dbReference>
<accession>A0A6P2PHM6</accession>
<dbReference type="EMBL" id="CABVPN010000030">
    <property type="protein sequence ID" value="VWC08416.1"/>
    <property type="molecule type" value="Genomic_DNA"/>
</dbReference>
<dbReference type="InterPro" id="IPR003439">
    <property type="entry name" value="ABC_transporter-like_ATP-bd"/>
</dbReference>
<feature type="domain" description="AAA+ ATPase" evidence="6">
    <location>
        <begin position="35"/>
        <end position="184"/>
    </location>
</feature>